<evidence type="ECO:0000313" key="3">
    <source>
        <dbReference type="Proteomes" id="UP000570823"/>
    </source>
</evidence>
<dbReference type="Proteomes" id="UP000570823">
    <property type="component" value="Unassembled WGS sequence"/>
</dbReference>
<dbReference type="RefSeq" id="WP_176787289.1">
    <property type="nucleotide sequence ID" value="NZ_JABXWR010000001.1"/>
</dbReference>
<comment type="caution">
    <text evidence="2">The sequence shown here is derived from an EMBL/GenBank/DDBJ whole genome shotgun (WGS) entry which is preliminary data.</text>
</comment>
<evidence type="ECO:0000313" key="2">
    <source>
        <dbReference type="EMBL" id="NVO66796.1"/>
    </source>
</evidence>
<name>A0A7K4HNE2_9EURY</name>
<protein>
    <submittedName>
        <fullName evidence="2">Uncharacterized protein</fullName>
    </submittedName>
</protein>
<evidence type="ECO:0000256" key="1">
    <source>
        <dbReference type="SAM" id="MobiDB-lite"/>
    </source>
</evidence>
<proteinExistence type="predicted"/>
<dbReference type="AlphaFoldDB" id="A0A7K4HNE2"/>
<keyword evidence="3" id="KW-1185">Reference proteome</keyword>
<organism evidence="2 3">
    <name type="scientific">Methanofollis tationis</name>
    <dbReference type="NCBI Taxonomy" id="81417"/>
    <lineage>
        <taxon>Archaea</taxon>
        <taxon>Methanobacteriati</taxon>
        <taxon>Methanobacteriota</taxon>
        <taxon>Stenosarchaea group</taxon>
        <taxon>Methanomicrobia</taxon>
        <taxon>Methanomicrobiales</taxon>
        <taxon>Methanomicrobiaceae</taxon>
        <taxon>Methanofollis</taxon>
    </lineage>
</organism>
<dbReference type="EMBL" id="JABXWR010000001">
    <property type="protein sequence ID" value="NVO66796.1"/>
    <property type="molecule type" value="Genomic_DNA"/>
</dbReference>
<sequence length="107" mass="11670">MSPADYEGSGAFTCVTGDRSHSPGRRTGKYRDSEKLQPPVGETGWSHNLIIMSRRKDPPERSLIGRVEEFLRAMGGLFAFVGSQLPGELRGELPGPEEISRLLEGVG</sequence>
<reference evidence="2 3" key="1">
    <citation type="submission" date="2020-06" db="EMBL/GenBank/DDBJ databases">
        <title>Methanofollis fontis sp. nov., a methanogen isolated from marine sediments near a cold seep at Four-Way Closure Ridge offshore southwestern Taiwan.</title>
        <authorList>
            <person name="Chen S.-C."/>
            <person name="Teng N.-H."/>
            <person name="Lin Y.-S."/>
            <person name="Lai M.-C."/>
            <person name="Chen H.-H."/>
            <person name="Wang C.-C."/>
        </authorList>
    </citation>
    <scope>NUCLEOTIDE SEQUENCE [LARGE SCALE GENOMIC DNA]</scope>
    <source>
        <strain evidence="2 3">DSM 2702</strain>
    </source>
</reference>
<gene>
    <name evidence="2" type="ORF">HWN36_05600</name>
</gene>
<feature type="region of interest" description="Disordered" evidence="1">
    <location>
        <begin position="1"/>
        <end position="43"/>
    </location>
</feature>
<accession>A0A7K4HNE2</accession>